<proteinExistence type="predicted"/>
<gene>
    <name evidence="1" type="ORF">LQ327_31565</name>
</gene>
<evidence type="ECO:0000313" key="2">
    <source>
        <dbReference type="Proteomes" id="UP001199469"/>
    </source>
</evidence>
<protein>
    <submittedName>
        <fullName evidence="1">Insertion element protein</fullName>
    </submittedName>
</protein>
<reference evidence="1 2" key="1">
    <citation type="submission" date="2021-11" db="EMBL/GenBank/DDBJ databases">
        <title>Draft genome sequence of Actinomycetospora sp. SF1 isolated from the rhizosphere soil.</title>
        <authorList>
            <person name="Duangmal K."/>
            <person name="Chantavorakit T."/>
        </authorList>
    </citation>
    <scope>NUCLEOTIDE SEQUENCE [LARGE SCALE GENOMIC DNA]</scope>
    <source>
        <strain evidence="1 2">TBRC 5722</strain>
    </source>
</reference>
<comment type="caution">
    <text evidence="1">The sequence shown here is derived from an EMBL/GenBank/DDBJ whole genome shotgun (WGS) entry which is preliminary data.</text>
</comment>
<name>A0ABS8PI33_9PSEU</name>
<keyword evidence="2" id="KW-1185">Reference proteome</keyword>
<dbReference type="EMBL" id="JAJNDB010000010">
    <property type="protein sequence ID" value="MCD2197918.1"/>
    <property type="molecule type" value="Genomic_DNA"/>
</dbReference>
<accession>A0ABS8PI33</accession>
<organism evidence="1 2">
    <name type="scientific">Actinomycetospora endophytica</name>
    <dbReference type="NCBI Taxonomy" id="2291215"/>
    <lineage>
        <taxon>Bacteria</taxon>
        <taxon>Bacillati</taxon>
        <taxon>Actinomycetota</taxon>
        <taxon>Actinomycetes</taxon>
        <taxon>Pseudonocardiales</taxon>
        <taxon>Pseudonocardiaceae</taxon>
        <taxon>Actinomycetospora</taxon>
    </lineage>
</organism>
<dbReference type="Proteomes" id="UP001199469">
    <property type="component" value="Unassembled WGS sequence"/>
</dbReference>
<evidence type="ECO:0000313" key="1">
    <source>
        <dbReference type="EMBL" id="MCD2197918.1"/>
    </source>
</evidence>
<sequence length="51" mass="5738">MRSFPVQYCPYCGEQDLRPRETPEGAWECADCRSTFVVTRSVTSALTGAHQ</sequence>